<proteinExistence type="predicted"/>
<evidence type="ECO:0000256" key="1">
    <source>
        <dbReference type="SAM" id="MobiDB-lite"/>
    </source>
</evidence>
<dbReference type="PANTHER" id="PTHR34700:SF4">
    <property type="entry name" value="PHAGE-LIKE ELEMENT PBSX PROTEIN XKDP"/>
    <property type="match status" value="1"/>
</dbReference>
<feature type="transmembrane region" description="Helical" evidence="2">
    <location>
        <begin position="21"/>
        <end position="41"/>
    </location>
</feature>
<name>A0ABX8D122_9CELL</name>
<protein>
    <submittedName>
        <fullName evidence="4">LysM peptidoglycan-binding domain-containing protein</fullName>
    </submittedName>
</protein>
<feature type="region of interest" description="Disordered" evidence="1">
    <location>
        <begin position="251"/>
        <end position="272"/>
    </location>
</feature>
<keyword evidence="2" id="KW-0812">Transmembrane</keyword>
<evidence type="ECO:0000256" key="2">
    <source>
        <dbReference type="SAM" id="Phobius"/>
    </source>
</evidence>
<keyword evidence="5" id="KW-1185">Reference proteome</keyword>
<accession>A0ABX8D122</accession>
<dbReference type="PANTHER" id="PTHR34700">
    <property type="entry name" value="POTASSIUM BINDING PROTEIN KBP"/>
    <property type="match status" value="1"/>
</dbReference>
<evidence type="ECO:0000259" key="3">
    <source>
        <dbReference type="PROSITE" id="PS51782"/>
    </source>
</evidence>
<keyword evidence="2" id="KW-0472">Membrane</keyword>
<dbReference type="Proteomes" id="UP000677804">
    <property type="component" value="Chromosome"/>
</dbReference>
<evidence type="ECO:0000313" key="5">
    <source>
        <dbReference type="Proteomes" id="UP000677804"/>
    </source>
</evidence>
<feature type="transmembrane region" description="Helical" evidence="2">
    <location>
        <begin position="61"/>
        <end position="84"/>
    </location>
</feature>
<gene>
    <name evidence="4" type="ORF">KG103_11760</name>
</gene>
<feature type="domain" description="LysM" evidence="3">
    <location>
        <begin position="208"/>
        <end position="265"/>
    </location>
</feature>
<feature type="region of interest" description="Disordered" evidence="1">
    <location>
        <begin position="149"/>
        <end position="179"/>
    </location>
</feature>
<dbReference type="InterPro" id="IPR018392">
    <property type="entry name" value="LysM"/>
</dbReference>
<dbReference type="Gene3D" id="3.10.350.10">
    <property type="entry name" value="LysM domain"/>
    <property type="match status" value="1"/>
</dbReference>
<dbReference type="InterPro" id="IPR052196">
    <property type="entry name" value="Bact_Kbp"/>
</dbReference>
<sequence>MPLPLTPPPPRGPSPGRAAGSLILLGTGATSAAVLLLAWAVTQVGSTQVWRVEAVVGPAVVVSGALAAAWLGVSALLAAVCAVARTAGRAWQAGEAVIHRWAPGLVRRVLTVAVAAAVGLGSAVGAQGAGSPADGPVVTVDLGWSPTATGGHLVADVPPSGPTDTAPPSPTTTGSPSSAALREVAAPVAAPVTEEDPQAAVTTAPREEVVVVRAGDTLWGIAARTLGPHASDAAVADEWPRWYAANAATIGPDPDVLQPGQILTVPTPGSPR</sequence>
<dbReference type="RefSeq" id="WP_207340976.1">
    <property type="nucleotide sequence ID" value="NZ_CP074405.1"/>
</dbReference>
<dbReference type="InterPro" id="IPR036779">
    <property type="entry name" value="LysM_dom_sf"/>
</dbReference>
<dbReference type="PROSITE" id="PS51782">
    <property type="entry name" value="LYSM"/>
    <property type="match status" value="1"/>
</dbReference>
<dbReference type="Pfam" id="PF01476">
    <property type="entry name" value="LysM"/>
    <property type="match status" value="1"/>
</dbReference>
<feature type="compositionally biased region" description="Pro residues" evidence="1">
    <location>
        <begin position="159"/>
        <end position="170"/>
    </location>
</feature>
<evidence type="ECO:0000313" key="4">
    <source>
        <dbReference type="EMBL" id="QVI61175.1"/>
    </source>
</evidence>
<reference evidence="4 5" key="1">
    <citation type="submission" date="2021-05" db="EMBL/GenBank/DDBJ databases">
        <title>Novel species in genus Cellulomonas.</title>
        <authorList>
            <person name="Zhang G."/>
        </authorList>
    </citation>
    <scope>NUCLEOTIDE SEQUENCE [LARGE SCALE GENOMIC DNA]</scope>
    <source>
        <strain evidence="5">zg-ZUI222</strain>
    </source>
</reference>
<dbReference type="CDD" id="cd00118">
    <property type="entry name" value="LysM"/>
    <property type="match status" value="1"/>
</dbReference>
<dbReference type="EMBL" id="CP074405">
    <property type="protein sequence ID" value="QVI61175.1"/>
    <property type="molecule type" value="Genomic_DNA"/>
</dbReference>
<keyword evidence="2" id="KW-1133">Transmembrane helix</keyword>
<organism evidence="4 5">
    <name type="scientific">Cellulomonas wangleii</name>
    <dbReference type="NCBI Taxonomy" id="2816956"/>
    <lineage>
        <taxon>Bacteria</taxon>
        <taxon>Bacillati</taxon>
        <taxon>Actinomycetota</taxon>
        <taxon>Actinomycetes</taxon>
        <taxon>Micrococcales</taxon>
        <taxon>Cellulomonadaceae</taxon>
        <taxon>Cellulomonas</taxon>
    </lineage>
</organism>